<evidence type="ECO:0000256" key="1">
    <source>
        <dbReference type="SAM" id="MobiDB-lite"/>
    </source>
</evidence>
<accession>A0AAN8WCT0</accession>
<dbReference type="SUPFAM" id="SSF48403">
    <property type="entry name" value="Ankyrin repeat"/>
    <property type="match status" value="1"/>
</dbReference>
<proteinExistence type="predicted"/>
<evidence type="ECO:0000313" key="3">
    <source>
        <dbReference type="Proteomes" id="UP001370490"/>
    </source>
</evidence>
<gene>
    <name evidence="2" type="ORF">RJ641_024629</name>
</gene>
<comment type="caution">
    <text evidence="2">The sequence shown here is derived from an EMBL/GenBank/DDBJ whole genome shotgun (WGS) entry which is preliminary data.</text>
</comment>
<dbReference type="PANTHER" id="PTHR47303">
    <property type="match status" value="1"/>
</dbReference>
<sequence>MIHVPEDLWDAVIGKEVSSEKDAKALEVIKSSCGIDLLQTIDINEFKSAQTAWNQLAFLCTPQLVKPGPVLMDDNYEIWSNYRQENLKDLGLWDVVDEEIQEHSKIWEQKNAKALHHIQISCGLKTLPQILDLDSAKAAWERLASIQKVDPFQLLYDDLGKAGTPMIRMLLQLTVSDELRGSITPYRHTILHIATIQQKENVVKDLVKKLTSEDLKQEEDTGNTALLLAACVGNEKIARYIAESCPELLTIGNKDGDITLIVASHFGHKSTVRYLYSVSPGEHLDSRHIALDLATKFPNLASGNEKSGVIALRMLATKPLAFPSGKELVFWKQWIYSRMPVEHPHAASKASRGDPERGLEGQTKNQDMIAREIQCPIVCLDKLCKDEDQMNSYKEAVDHMLEQRSEMEPRVEVVLKMADSFYLLPRLLSRSNLKLEIVWQKGAKMLLEGIRLMSEGQVLVSHENVYNPFGAFGPRNGSRKSPFMGPETSIQWLNRPLYLGAYPGKGFSGRHLGAGLSCLPSLYVNIPWRVGP</sequence>
<dbReference type="SMART" id="SM00248">
    <property type="entry name" value="ANK"/>
    <property type="match status" value="3"/>
</dbReference>
<keyword evidence="3" id="KW-1185">Reference proteome</keyword>
<name>A0AAN8WCT0_9MAGN</name>
<feature type="region of interest" description="Disordered" evidence="1">
    <location>
        <begin position="346"/>
        <end position="365"/>
    </location>
</feature>
<dbReference type="Proteomes" id="UP001370490">
    <property type="component" value="Unassembled WGS sequence"/>
</dbReference>
<evidence type="ECO:0000313" key="2">
    <source>
        <dbReference type="EMBL" id="KAK6943527.1"/>
    </source>
</evidence>
<dbReference type="InterPro" id="IPR002110">
    <property type="entry name" value="Ankyrin_rpt"/>
</dbReference>
<dbReference type="EMBL" id="JBAMMX010000003">
    <property type="protein sequence ID" value="KAK6943527.1"/>
    <property type="molecule type" value="Genomic_DNA"/>
</dbReference>
<dbReference type="PANTHER" id="PTHR47303:SF1">
    <property type="entry name" value="NF-KAPPA-B INHIBITOR BETA"/>
    <property type="match status" value="1"/>
</dbReference>
<dbReference type="AlphaFoldDB" id="A0AAN8WCT0"/>
<dbReference type="InterPro" id="IPR036770">
    <property type="entry name" value="Ankyrin_rpt-contain_sf"/>
</dbReference>
<protein>
    <submittedName>
        <fullName evidence="2">Ankyrin repeat</fullName>
    </submittedName>
</protein>
<organism evidence="2 3">
    <name type="scientific">Dillenia turbinata</name>
    <dbReference type="NCBI Taxonomy" id="194707"/>
    <lineage>
        <taxon>Eukaryota</taxon>
        <taxon>Viridiplantae</taxon>
        <taxon>Streptophyta</taxon>
        <taxon>Embryophyta</taxon>
        <taxon>Tracheophyta</taxon>
        <taxon>Spermatophyta</taxon>
        <taxon>Magnoliopsida</taxon>
        <taxon>eudicotyledons</taxon>
        <taxon>Gunneridae</taxon>
        <taxon>Pentapetalae</taxon>
        <taxon>Dilleniales</taxon>
        <taxon>Dilleniaceae</taxon>
        <taxon>Dillenia</taxon>
    </lineage>
</organism>
<dbReference type="Pfam" id="PF12796">
    <property type="entry name" value="Ank_2"/>
    <property type="match status" value="1"/>
</dbReference>
<reference evidence="2 3" key="1">
    <citation type="submission" date="2023-12" db="EMBL/GenBank/DDBJ databases">
        <title>A high-quality genome assembly for Dillenia turbinata (Dilleniales).</title>
        <authorList>
            <person name="Chanderbali A."/>
        </authorList>
    </citation>
    <scope>NUCLEOTIDE SEQUENCE [LARGE SCALE GENOMIC DNA]</scope>
    <source>
        <strain evidence="2">LSX21</strain>
        <tissue evidence="2">Leaf</tissue>
    </source>
</reference>
<feature type="compositionally biased region" description="Basic and acidic residues" evidence="1">
    <location>
        <begin position="346"/>
        <end position="359"/>
    </location>
</feature>
<dbReference type="Gene3D" id="1.25.40.20">
    <property type="entry name" value="Ankyrin repeat-containing domain"/>
    <property type="match status" value="1"/>
</dbReference>